<sequence length="695" mass="79783">MTDNTAFTIGNTHGHMGKQQPQPPPYREPLRQNLMVTHSDIKFKAKRWSTSEKVLVFLLIVLLLAAIALAVALGITYTRAKKADAGTSAPMCTTSACARTESIDKKKDEPLREFLSEYGMERWPISDAEWDDSSYDLTDLLGRTSKAGFSILYSLRAGVDQKDSDSHILYLDAAALGLGSTRKNYYLDEKYEKYLNAYKEFMKDMARIYNPNKANAEMDVDKILQFEIDLAKVYVHQNDRRNQTKVYNPRTVQNISDTYTAVDWKRYIDILMPPNVTISANETVILRVPSYMEGVEMILASGNHSKRTVANYIAFRIIDALSWDLDERYRQAVLEFSKATLGVKTEKPRWKPCVSTTRQTMPLVAGYLYVKKRFAGKSKELALELINEVKEVFAKEVIRDIDWMSAATKKVAVDKANAVRAFIGYPEFIYNSTQLSKEYNWVRASRDHFTNLINIYKYRTEKNVLKLLKPVDKDEWHISPAVFNAYYMRSLNVMVFPAGILQPPLFSQDLPMYINFAGIGFVIGHEITHGFDDQGRQFNKYGNSEQWWSQRDIDRFVNKAKCFIKQYDDYTVEANGKIWHHNGTQTQGESIADSGGAQQCRKAYISWLKKNKGTKEARIPGLLDFTWEQIWYLIEAQLWCGLARDDKIIEHLTVAPHPLMKYRVNGPLANTDEFGKVWNCPLGSPMNPQRKCAIW</sequence>
<protein>
    <submittedName>
        <fullName evidence="13">Neprilysin-11-like</fullName>
    </submittedName>
</protein>
<dbReference type="Gene3D" id="1.10.1380.10">
    <property type="entry name" value="Neutral endopeptidase , domain2"/>
    <property type="match status" value="1"/>
</dbReference>
<dbReference type="InterPro" id="IPR018497">
    <property type="entry name" value="Peptidase_M13_C"/>
</dbReference>
<dbReference type="PRINTS" id="PR00786">
    <property type="entry name" value="NEPRILYSIN"/>
</dbReference>
<accession>A0ABM1E1D7</accession>
<dbReference type="InterPro" id="IPR000718">
    <property type="entry name" value="Peptidase_M13"/>
</dbReference>
<reference evidence="13" key="1">
    <citation type="submission" date="2025-08" db="UniProtKB">
        <authorList>
            <consortium name="RefSeq"/>
        </authorList>
    </citation>
    <scope>IDENTIFICATION</scope>
</reference>
<feature type="transmembrane region" description="Helical" evidence="9">
    <location>
        <begin position="54"/>
        <end position="77"/>
    </location>
</feature>
<evidence type="ECO:0000259" key="11">
    <source>
        <dbReference type="Pfam" id="PF05649"/>
    </source>
</evidence>
<dbReference type="SUPFAM" id="SSF55486">
    <property type="entry name" value="Metalloproteases ('zincins'), catalytic domain"/>
    <property type="match status" value="1"/>
</dbReference>
<dbReference type="PANTHER" id="PTHR11733">
    <property type="entry name" value="ZINC METALLOPROTEASE FAMILY M13 NEPRILYSIN-RELATED"/>
    <property type="match status" value="1"/>
</dbReference>
<comment type="cofactor">
    <cofactor evidence="1">
        <name>Zn(2+)</name>
        <dbReference type="ChEBI" id="CHEBI:29105"/>
    </cofactor>
</comment>
<dbReference type="GeneID" id="106807984"/>
<keyword evidence="3" id="KW-0645">Protease</keyword>
<keyword evidence="5" id="KW-0378">Hydrolase</keyword>
<keyword evidence="9" id="KW-1133">Transmembrane helix</keyword>
<dbReference type="Proteomes" id="UP000695022">
    <property type="component" value="Unplaced"/>
</dbReference>
<evidence type="ECO:0000259" key="10">
    <source>
        <dbReference type="Pfam" id="PF01431"/>
    </source>
</evidence>
<proteinExistence type="inferred from homology"/>
<keyword evidence="4" id="KW-0479">Metal-binding</keyword>
<evidence type="ECO:0000256" key="8">
    <source>
        <dbReference type="SAM" id="MobiDB-lite"/>
    </source>
</evidence>
<feature type="domain" description="Peptidase M13 C-terminal" evidence="10">
    <location>
        <begin position="484"/>
        <end position="694"/>
    </location>
</feature>
<evidence type="ECO:0000256" key="5">
    <source>
        <dbReference type="ARBA" id="ARBA00022801"/>
    </source>
</evidence>
<dbReference type="Pfam" id="PF05649">
    <property type="entry name" value="Peptidase_M13_N"/>
    <property type="match status" value="1"/>
</dbReference>
<dbReference type="PANTHER" id="PTHR11733:SF133">
    <property type="entry name" value="PHOSPHATE-REGULATING NEUTRAL ENDOPEPTIDASE PHEX"/>
    <property type="match status" value="1"/>
</dbReference>
<keyword evidence="9" id="KW-0812">Transmembrane</keyword>
<evidence type="ECO:0000313" key="13">
    <source>
        <dbReference type="RefSeq" id="XP_014666008.1"/>
    </source>
</evidence>
<dbReference type="Gene3D" id="3.40.390.10">
    <property type="entry name" value="Collagenase (Catalytic Domain)"/>
    <property type="match status" value="1"/>
</dbReference>
<evidence type="ECO:0000256" key="1">
    <source>
        <dbReference type="ARBA" id="ARBA00001947"/>
    </source>
</evidence>
<evidence type="ECO:0000313" key="12">
    <source>
        <dbReference type="Proteomes" id="UP000695022"/>
    </source>
</evidence>
<dbReference type="InterPro" id="IPR042089">
    <property type="entry name" value="Peptidase_M13_dom_2"/>
</dbReference>
<evidence type="ECO:0000256" key="6">
    <source>
        <dbReference type="ARBA" id="ARBA00022833"/>
    </source>
</evidence>
<evidence type="ECO:0000256" key="9">
    <source>
        <dbReference type="SAM" id="Phobius"/>
    </source>
</evidence>
<evidence type="ECO:0000256" key="7">
    <source>
        <dbReference type="ARBA" id="ARBA00023049"/>
    </source>
</evidence>
<organism evidence="12 13">
    <name type="scientific">Priapulus caudatus</name>
    <name type="common">Priapulid worm</name>
    <dbReference type="NCBI Taxonomy" id="37621"/>
    <lineage>
        <taxon>Eukaryota</taxon>
        <taxon>Metazoa</taxon>
        <taxon>Ecdysozoa</taxon>
        <taxon>Scalidophora</taxon>
        <taxon>Priapulida</taxon>
        <taxon>Priapulimorpha</taxon>
        <taxon>Priapulimorphida</taxon>
        <taxon>Priapulidae</taxon>
        <taxon>Priapulus</taxon>
    </lineage>
</organism>
<feature type="domain" description="Peptidase M13 N-terminal" evidence="11">
    <location>
        <begin position="95"/>
        <end position="426"/>
    </location>
</feature>
<evidence type="ECO:0000256" key="4">
    <source>
        <dbReference type="ARBA" id="ARBA00022723"/>
    </source>
</evidence>
<feature type="region of interest" description="Disordered" evidence="8">
    <location>
        <begin position="1"/>
        <end position="26"/>
    </location>
</feature>
<keyword evidence="7" id="KW-0482">Metalloprotease</keyword>
<keyword evidence="12" id="KW-1185">Reference proteome</keyword>
<dbReference type="Pfam" id="PF01431">
    <property type="entry name" value="Peptidase_M13"/>
    <property type="match status" value="1"/>
</dbReference>
<dbReference type="InterPro" id="IPR008753">
    <property type="entry name" value="Peptidase_M13_N"/>
</dbReference>
<evidence type="ECO:0000256" key="2">
    <source>
        <dbReference type="ARBA" id="ARBA00007357"/>
    </source>
</evidence>
<dbReference type="InterPro" id="IPR024079">
    <property type="entry name" value="MetalloPept_cat_dom_sf"/>
</dbReference>
<evidence type="ECO:0000256" key="3">
    <source>
        <dbReference type="ARBA" id="ARBA00022670"/>
    </source>
</evidence>
<dbReference type="PROSITE" id="PS51885">
    <property type="entry name" value="NEPRILYSIN"/>
    <property type="match status" value="1"/>
</dbReference>
<feature type="compositionally biased region" description="Polar residues" evidence="8">
    <location>
        <begin position="1"/>
        <end position="11"/>
    </location>
</feature>
<keyword evidence="6" id="KW-0862">Zinc</keyword>
<name>A0ABM1E1D7_PRICU</name>
<dbReference type="RefSeq" id="XP_014666008.1">
    <property type="nucleotide sequence ID" value="XM_014810522.1"/>
</dbReference>
<dbReference type="CDD" id="cd08662">
    <property type="entry name" value="M13"/>
    <property type="match status" value="1"/>
</dbReference>
<comment type="similarity">
    <text evidence="2">Belongs to the peptidase M13 family.</text>
</comment>
<keyword evidence="9" id="KW-0472">Membrane</keyword>
<gene>
    <name evidence="13" type="primary">LOC106807984</name>
</gene>